<evidence type="ECO:0000313" key="1">
    <source>
        <dbReference type="EMBL" id="SMP22952.1"/>
    </source>
</evidence>
<proteinExistence type="predicted"/>
<gene>
    <name evidence="1" type="ORF">SAMN06265367_103520</name>
</gene>
<protein>
    <submittedName>
        <fullName evidence="1">Uncharacterized protein</fullName>
    </submittedName>
</protein>
<name>A0ABY1P1Y0_9BACT</name>
<keyword evidence="2" id="KW-1185">Reference proteome</keyword>
<dbReference type="Proteomes" id="UP001157915">
    <property type="component" value="Unassembled WGS sequence"/>
</dbReference>
<comment type="caution">
    <text evidence="1">The sequence shown here is derived from an EMBL/GenBank/DDBJ whole genome shotgun (WGS) entry which is preliminary data.</text>
</comment>
<reference evidence="1 2" key="1">
    <citation type="submission" date="2017-05" db="EMBL/GenBank/DDBJ databases">
        <authorList>
            <person name="Varghese N."/>
            <person name="Submissions S."/>
        </authorList>
    </citation>
    <scope>NUCLEOTIDE SEQUENCE [LARGE SCALE GENOMIC DNA]</scope>
    <source>
        <strain evidence="1 2">DSM 15360</strain>
    </source>
</reference>
<organism evidence="1 2">
    <name type="scientific">Algoriphagus winogradskyi</name>
    <dbReference type="NCBI Taxonomy" id="237017"/>
    <lineage>
        <taxon>Bacteria</taxon>
        <taxon>Pseudomonadati</taxon>
        <taxon>Bacteroidota</taxon>
        <taxon>Cytophagia</taxon>
        <taxon>Cytophagales</taxon>
        <taxon>Cyclobacteriaceae</taxon>
        <taxon>Algoriphagus</taxon>
    </lineage>
</organism>
<dbReference type="RefSeq" id="WP_283413027.1">
    <property type="nucleotide sequence ID" value="NZ_FXUA01000003.1"/>
</dbReference>
<evidence type="ECO:0000313" key="2">
    <source>
        <dbReference type="Proteomes" id="UP001157915"/>
    </source>
</evidence>
<dbReference type="EMBL" id="FXUA01000003">
    <property type="protein sequence ID" value="SMP22952.1"/>
    <property type="molecule type" value="Genomic_DNA"/>
</dbReference>
<accession>A0ABY1P1Y0</accession>
<sequence length="231" mass="26748">MNSTSINSKTPSSLNGVTWFPVRSRKDVNLEVERLKFEGITSIRLGIDCAKFNTKKGLRWYDWLVPTLAESFHLELCFDNFSFAPEGTHSKRHSLSEIVEHFIIKHGQHFNEVELWRNPAKRANEEICENIYSEDVVFTATWAKRLGKKVSLGGIQTVDFEWITKLISCQFLSTVDYLKIDKETEDDWSTNTRFYERTLRSLFEAKGVKTQIKTSEIPMRNLLTSGREIAC</sequence>